<proteinExistence type="predicted"/>
<gene>
    <name evidence="1" type="primary">GCV1</name>
    <name evidence="1" type="ORF">N8T08_000045</name>
</gene>
<sequence length="479" mass="51203">MSAVRPLRRGIQLLGSRSLAQTAPAVANGSSLVPRQFASPRGLRSPLAAAARPSPRTASLAANGGARYASSSSSGPVKQTQLYDLHVARGAKMVPFAGYFMPLQYPDLSHVESHKWTREKASLFDVSHMVQHQLSGPGAQELLMKVTPSSLDKLKDNQSTLSCLLEEATGGIIDDTVITRRSADTFYFVTNAGRRDEDLAFLEAEIDSYKNTHGADSLKWEILSDRALVALQGPLAAQVLQSHIHGSGPETDLSTLYFGNCRSLHLTLPNGSPTAHPLLISRTGYTGEDGFEISVPSAGHPELPAQVTELLLSNPDQVRLAGLAARDSLRLEAGMCLYGNDISTAQTPPAASLGWVVGKDRRDPTSPLSNFNGSPAILPQIASPAKTLSQRRVGFTVEKGSPAREGAVIVDLNDESRTPIGVVTSGLPSPSLDGTNIAMGYIKQGMHKKGTEVGVLVRNRLRKASVVGMPWVESKFYRG</sequence>
<comment type="caution">
    <text evidence="1">The sequence shown here is derived from an EMBL/GenBank/DDBJ whole genome shotgun (WGS) entry which is preliminary data.</text>
</comment>
<dbReference type="EMBL" id="JAOPJF010000001">
    <property type="protein sequence ID" value="KAK1150146.1"/>
    <property type="molecule type" value="Genomic_DNA"/>
</dbReference>
<keyword evidence="2" id="KW-1185">Reference proteome</keyword>
<organism evidence="1 2">
    <name type="scientific">Aspergillus melleus</name>
    <dbReference type="NCBI Taxonomy" id="138277"/>
    <lineage>
        <taxon>Eukaryota</taxon>
        <taxon>Fungi</taxon>
        <taxon>Dikarya</taxon>
        <taxon>Ascomycota</taxon>
        <taxon>Pezizomycotina</taxon>
        <taxon>Eurotiomycetes</taxon>
        <taxon>Eurotiomycetidae</taxon>
        <taxon>Eurotiales</taxon>
        <taxon>Aspergillaceae</taxon>
        <taxon>Aspergillus</taxon>
        <taxon>Aspergillus subgen. Circumdati</taxon>
    </lineage>
</organism>
<keyword evidence="1" id="KW-0808">Transferase</keyword>
<accession>A0ACC3BGS7</accession>
<dbReference type="Proteomes" id="UP001177260">
    <property type="component" value="Unassembled WGS sequence"/>
</dbReference>
<dbReference type="EC" id="2.1.2.10" evidence="1"/>
<protein>
    <submittedName>
        <fullName evidence="1">Aminomethyltransferase, mitochondrial</fullName>
        <ecNumber evidence="1">2.1.2.10</ecNumber>
    </submittedName>
</protein>
<evidence type="ECO:0000313" key="1">
    <source>
        <dbReference type="EMBL" id="KAK1150146.1"/>
    </source>
</evidence>
<reference evidence="1 2" key="1">
    <citation type="journal article" date="2023" name="ACS Omega">
        <title>Identification of the Neoaspergillic Acid Biosynthesis Gene Cluster by Establishing an In Vitro CRISPR-Ribonucleoprotein Genetic System in Aspergillus melleus.</title>
        <authorList>
            <person name="Yuan B."/>
            <person name="Grau M.F."/>
            <person name="Murata R.M."/>
            <person name="Torok T."/>
            <person name="Venkateswaran K."/>
            <person name="Stajich J.E."/>
            <person name="Wang C.C.C."/>
        </authorList>
    </citation>
    <scope>NUCLEOTIDE SEQUENCE [LARGE SCALE GENOMIC DNA]</scope>
    <source>
        <strain evidence="1 2">IMV 1140</strain>
    </source>
</reference>
<name>A0ACC3BGS7_9EURO</name>
<evidence type="ECO:0000313" key="2">
    <source>
        <dbReference type="Proteomes" id="UP001177260"/>
    </source>
</evidence>